<keyword evidence="6" id="KW-1185">Reference proteome</keyword>
<comment type="cofactor">
    <cofactor evidence="1">
        <name>FMN</name>
        <dbReference type="ChEBI" id="CHEBI:58210"/>
    </cofactor>
</comment>
<evidence type="ECO:0000256" key="1">
    <source>
        <dbReference type="ARBA" id="ARBA00001917"/>
    </source>
</evidence>
<keyword evidence="2" id="KW-0285">Flavoprotein</keyword>
<feature type="domain" description="Flavodoxin-like" evidence="4">
    <location>
        <begin position="4"/>
        <end position="143"/>
    </location>
</feature>
<dbReference type="PANTHER" id="PTHR19384">
    <property type="entry name" value="NITRIC OXIDE SYNTHASE-RELATED"/>
    <property type="match status" value="1"/>
</dbReference>
<evidence type="ECO:0000256" key="2">
    <source>
        <dbReference type="ARBA" id="ARBA00022630"/>
    </source>
</evidence>
<reference evidence="5 6" key="1">
    <citation type="submission" date="2023-10" db="EMBL/GenBank/DDBJ databases">
        <title>Psychrosphaera aquimaarina strain SW33 isolated from seawater.</title>
        <authorList>
            <person name="Bayburt H."/>
            <person name="Kim J.M."/>
            <person name="Choi B.J."/>
            <person name="Jeon C.O."/>
        </authorList>
    </citation>
    <scope>NUCLEOTIDE SEQUENCE [LARGE SCALE GENOMIC DNA]</scope>
    <source>
        <strain evidence="5 6">KCTC 52743</strain>
    </source>
</reference>
<dbReference type="PROSITE" id="PS50902">
    <property type="entry name" value="FLAVODOXIN_LIKE"/>
    <property type="match status" value="1"/>
</dbReference>
<dbReference type="InterPro" id="IPR029039">
    <property type="entry name" value="Flavoprotein-like_sf"/>
</dbReference>
<sequence length="146" mass="15979">MANITIMCGSVFGAAQELAELIKLTLSEVGHNTMLNIPCSTADMDNADAILIVTSTTGQGELPSNIEPFYFNAKNNMPMQTGKLFGVICLGDSSYTTYGKAGDLMQELFIELQAKEAFPMLKVDAVQTLEPETLALPWLEQWVKRL</sequence>
<dbReference type="Proteomes" id="UP001257914">
    <property type="component" value="Unassembled WGS sequence"/>
</dbReference>
<proteinExistence type="predicted"/>
<evidence type="ECO:0000259" key="4">
    <source>
        <dbReference type="PROSITE" id="PS50902"/>
    </source>
</evidence>
<dbReference type="InterPro" id="IPR008254">
    <property type="entry name" value="Flavodoxin/NO_synth"/>
</dbReference>
<dbReference type="Gene3D" id="3.40.50.360">
    <property type="match status" value="1"/>
</dbReference>
<keyword evidence="3" id="KW-0288">FMN</keyword>
<protein>
    <submittedName>
        <fullName evidence="5">Flavodoxin domain-containing protein</fullName>
    </submittedName>
</protein>
<evidence type="ECO:0000313" key="6">
    <source>
        <dbReference type="Proteomes" id="UP001257914"/>
    </source>
</evidence>
<gene>
    <name evidence="5" type="ORF">RT723_17725</name>
</gene>
<evidence type="ECO:0000256" key="3">
    <source>
        <dbReference type="ARBA" id="ARBA00022643"/>
    </source>
</evidence>
<dbReference type="PANTHER" id="PTHR19384:SF128">
    <property type="entry name" value="NADPH OXIDOREDUCTASE A"/>
    <property type="match status" value="1"/>
</dbReference>
<dbReference type="Pfam" id="PF00258">
    <property type="entry name" value="Flavodoxin_1"/>
    <property type="match status" value="1"/>
</dbReference>
<dbReference type="RefSeq" id="WP_315948477.1">
    <property type="nucleotide sequence ID" value="NZ_JAWCUA010000010.1"/>
</dbReference>
<dbReference type="SUPFAM" id="SSF52218">
    <property type="entry name" value="Flavoproteins"/>
    <property type="match status" value="1"/>
</dbReference>
<name>A0ABU3R530_9GAMM</name>
<dbReference type="EMBL" id="JAWCUA010000010">
    <property type="protein sequence ID" value="MDU0114797.1"/>
    <property type="molecule type" value="Genomic_DNA"/>
</dbReference>
<organism evidence="5 6">
    <name type="scientific">Psychrosphaera aquimarina</name>
    <dbReference type="NCBI Taxonomy" id="2044854"/>
    <lineage>
        <taxon>Bacteria</taxon>
        <taxon>Pseudomonadati</taxon>
        <taxon>Pseudomonadota</taxon>
        <taxon>Gammaproteobacteria</taxon>
        <taxon>Alteromonadales</taxon>
        <taxon>Pseudoalteromonadaceae</taxon>
        <taxon>Psychrosphaera</taxon>
    </lineage>
</organism>
<accession>A0ABU3R530</accession>
<evidence type="ECO:0000313" key="5">
    <source>
        <dbReference type="EMBL" id="MDU0114797.1"/>
    </source>
</evidence>
<comment type="caution">
    <text evidence="5">The sequence shown here is derived from an EMBL/GenBank/DDBJ whole genome shotgun (WGS) entry which is preliminary data.</text>
</comment>